<feature type="compositionally biased region" description="Basic and acidic residues" evidence="10">
    <location>
        <begin position="455"/>
        <end position="467"/>
    </location>
</feature>
<sequence>TCHIRVVFQVQQLFFPELFAFLQLRLPIDISLKSCPSHATLVPQILSEFTSWTNSHNDRCGHLDLHLVNKSDTSSYLGTASRYSVKLGCCRFTCANGHPEITLSDRNMQLGIPKEGIRASDVVRTLEDLLIPHVPSVQAQFSPRYRLAFSLLNEDAAVGGAASSWAIEDAIDGYLTPTLTELSIVHNFTIESQVQYHAPLAFEPSPGSRTVADSEWKGYELDQDELKTFINSAEWTLASSVNNDIVLHFILFVPTHSRRPLWVLKPDGTRSSTNAFIIPQWGGVAIEYLSARDRAHPFAIFRSQLHSLLGVPSVPLNIAVKSDSVLSAWQLDALLRRRGVENTKGTIEALNSIMKLADRISNMPVRVDVRGDVLGALDALDDVHTHRLSSASLLSRSSEALTLSSRAFFNPGMLAMLYFPVEHKYAVYTPLFAPVSVPLLVATIKEIRAWRQERRKKLGGDAKRDSGGEASTDN</sequence>
<dbReference type="GO" id="GO:0016255">
    <property type="term" value="P:attachment of GPI anchor to protein"/>
    <property type="evidence" value="ECO:0007669"/>
    <property type="project" value="InterPro"/>
</dbReference>
<evidence type="ECO:0000313" key="12">
    <source>
        <dbReference type="Proteomes" id="UP000886523"/>
    </source>
</evidence>
<dbReference type="AlphaFoldDB" id="A0A9P6B819"/>
<dbReference type="Proteomes" id="UP000886523">
    <property type="component" value="Unassembled WGS sequence"/>
</dbReference>
<keyword evidence="9" id="KW-0325">Glycoprotein</keyword>
<feature type="non-terminal residue" evidence="11">
    <location>
        <position position="1"/>
    </location>
</feature>
<comment type="caution">
    <text evidence="11">The sequence shown here is derived from an EMBL/GenBank/DDBJ whole genome shotgun (WGS) entry which is preliminary data.</text>
</comment>
<dbReference type="OrthoDB" id="28748at2759"/>
<keyword evidence="6" id="KW-0256">Endoplasmic reticulum</keyword>
<evidence type="ECO:0000256" key="6">
    <source>
        <dbReference type="ARBA" id="ARBA00022824"/>
    </source>
</evidence>
<dbReference type="Pfam" id="PF10510">
    <property type="entry name" value="PIG-S"/>
    <property type="match status" value="1"/>
</dbReference>
<protein>
    <recommendedName>
        <fullName evidence="13">GPI transamidase component PIG-S</fullName>
    </recommendedName>
</protein>
<evidence type="ECO:0000256" key="9">
    <source>
        <dbReference type="ARBA" id="ARBA00023180"/>
    </source>
</evidence>
<evidence type="ECO:0000256" key="8">
    <source>
        <dbReference type="ARBA" id="ARBA00023136"/>
    </source>
</evidence>
<evidence type="ECO:0000256" key="5">
    <source>
        <dbReference type="ARBA" id="ARBA00022692"/>
    </source>
</evidence>
<dbReference type="GO" id="GO:0042765">
    <property type="term" value="C:GPI-anchor transamidase complex"/>
    <property type="evidence" value="ECO:0007669"/>
    <property type="project" value="InterPro"/>
</dbReference>
<keyword evidence="8" id="KW-0472">Membrane</keyword>
<keyword evidence="5" id="KW-0812">Transmembrane</keyword>
<evidence type="ECO:0008006" key="13">
    <source>
        <dbReference type="Google" id="ProtNLM"/>
    </source>
</evidence>
<evidence type="ECO:0000256" key="1">
    <source>
        <dbReference type="ARBA" id="ARBA00004477"/>
    </source>
</evidence>
<comment type="subcellular location">
    <subcellularLocation>
        <location evidence="1">Endoplasmic reticulum membrane</location>
        <topology evidence="1">Multi-pass membrane protein</topology>
    </subcellularLocation>
</comment>
<proteinExistence type="inferred from homology"/>
<name>A0A9P6B819_9AGAM</name>
<dbReference type="PANTHER" id="PTHR21072:SF13">
    <property type="entry name" value="GPI TRANSAMIDASE COMPONENT PIG-S"/>
    <property type="match status" value="1"/>
</dbReference>
<dbReference type="PANTHER" id="PTHR21072">
    <property type="entry name" value="GPI TRANSAMIDASE COMPONENT PIG-S"/>
    <property type="match status" value="1"/>
</dbReference>
<evidence type="ECO:0000256" key="2">
    <source>
        <dbReference type="ARBA" id="ARBA00004687"/>
    </source>
</evidence>
<evidence type="ECO:0000256" key="4">
    <source>
        <dbReference type="ARBA" id="ARBA00022502"/>
    </source>
</evidence>
<evidence type="ECO:0000313" key="11">
    <source>
        <dbReference type="EMBL" id="KAF9519341.1"/>
    </source>
</evidence>
<dbReference type="InterPro" id="IPR019540">
    <property type="entry name" value="PtdIno-glycan_biosynth_class_S"/>
</dbReference>
<evidence type="ECO:0000256" key="10">
    <source>
        <dbReference type="SAM" id="MobiDB-lite"/>
    </source>
</evidence>
<evidence type="ECO:0000256" key="7">
    <source>
        <dbReference type="ARBA" id="ARBA00022989"/>
    </source>
</evidence>
<keyword evidence="12" id="KW-1185">Reference proteome</keyword>
<accession>A0A9P6B819</accession>
<dbReference type="GO" id="GO:0006506">
    <property type="term" value="P:GPI anchor biosynthetic process"/>
    <property type="evidence" value="ECO:0007669"/>
    <property type="project" value="UniProtKB-KW"/>
</dbReference>
<gene>
    <name evidence="11" type="ORF">BS47DRAFT_1337102</name>
</gene>
<evidence type="ECO:0000256" key="3">
    <source>
        <dbReference type="ARBA" id="ARBA00005316"/>
    </source>
</evidence>
<comment type="pathway">
    <text evidence="2">Glycolipid biosynthesis; glycosylphosphatidylinositol-anchor biosynthesis.</text>
</comment>
<keyword evidence="7" id="KW-1133">Transmembrane helix</keyword>
<dbReference type="EMBL" id="MU128918">
    <property type="protein sequence ID" value="KAF9519341.1"/>
    <property type="molecule type" value="Genomic_DNA"/>
</dbReference>
<feature type="region of interest" description="Disordered" evidence="10">
    <location>
        <begin position="455"/>
        <end position="474"/>
    </location>
</feature>
<organism evidence="11 12">
    <name type="scientific">Hydnum rufescens UP504</name>
    <dbReference type="NCBI Taxonomy" id="1448309"/>
    <lineage>
        <taxon>Eukaryota</taxon>
        <taxon>Fungi</taxon>
        <taxon>Dikarya</taxon>
        <taxon>Basidiomycota</taxon>
        <taxon>Agaricomycotina</taxon>
        <taxon>Agaricomycetes</taxon>
        <taxon>Cantharellales</taxon>
        <taxon>Hydnaceae</taxon>
        <taxon>Hydnum</taxon>
    </lineage>
</organism>
<keyword evidence="4" id="KW-0337">GPI-anchor biosynthesis</keyword>
<reference evidence="11" key="1">
    <citation type="journal article" date="2020" name="Nat. Commun.">
        <title>Large-scale genome sequencing of mycorrhizal fungi provides insights into the early evolution of symbiotic traits.</title>
        <authorList>
            <person name="Miyauchi S."/>
            <person name="Kiss E."/>
            <person name="Kuo A."/>
            <person name="Drula E."/>
            <person name="Kohler A."/>
            <person name="Sanchez-Garcia M."/>
            <person name="Morin E."/>
            <person name="Andreopoulos B."/>
            <person name="Barry K.W."/>
            <person name="Bonito G."/>
            <person name="Buee M."/>
            <person name="Carver A."/>
            <person name="Chen C."/>
            <person name="Cichocki N."/>
            <person name="Clum A."/>
            <person name="Culley D."/>
            <person name="Crous P.W."/>
            <person name="Fauchery L."/>
            <person name="Girlanda M."/>
            <person name="Hayes R.D."/>
            <person name="Keri Z."/>
            <person name="LaButti K."/>
            <person name="Lipzen A."/>
            <person name="Lombard V."/>
            <person name="Magnuson J."/>
            <person name="Maillard F."/>
            <person name="Murat C."/>
            <person name="Nolan M."/>
            <person name="Ohm R.A."/>
            <person name="Pangilinan J."/>
            <person name="Pereira M.F."/>
            <person name="Perotto S."/>
            <person name="Peter M."/>
            <person name="Pfister S."/>
            <person name="Riley R."/>
            <person name="Sitrit Y."/>
            <person name="Stielow J.B."/>
            <person name="Szollosi G."/>
            <person name="Zifcakova L."/>
            <person name="Stursova M."/>
            <person name="Spatafora J.W."/>
            <person name="Tedersoo L."/>
            <person name="Vaario L.M."/>
            <person name="Yamada A."/>
            <person name="Yan M."/>
            <person name="Wang P."/>
            <person name="Xu J."/>
            <person name="Bruns T."/>
            <person name="Baldrian P."/>
            <person name="Vilgalys R."/>
            <person name="Dunand C."/>
            <person name="Henrissat B."/>
            <person name="Grigoriev I.V."/>
            <person name="Hibbett D."/>
            <person name="Nagy L.G."/>
            <person name="Martin F.M."/>
        </authorList>
    </citation>
    <scope>NUCLEOTIDE SEQUENCE</scope>
    <source>
        <strain evidence="11">UP504</strain>
    </source>
</reference>
<comment type="similarity">
    <text evidence="3">Belongs to the PIGS family.</text>
</comment>